<dbReference type="RefSeq" id="WP_135707304.1">
    <property type="nucleotide sequence ID" value="NZ_CP038638.1"/>
</dbReference>
<protein>
    <submittedName>
        <fullName evidence="2">Uncharacterized protein</fullName>
    </submittedName>
</protein>
<accession>A0A4P7LMS5</accession>
<gene>
    <name evidence="2" type="ORF">E0W60_34335</name>
</gene>
<evidence type="ECO:0000313" key="2">
    <source>
        <dbReference type="EMBL" id="QBY56139.1"/>
    </source>
</evidence>
<evidence type="ECO:0000256" key="1">
    <source>
        <dbReference type="SAM" id="MobiDB-lite"/>
    </source>
</evidence>
<keyword evidence="2" id="KW-0614">Plasmid</keyword>
<reference evidence="2 3" key="1">
    <citation type="submission" date="2019-03" db="EMBL/GenBank/DDBJ databases">
        <title>Efficiently degradation of phenoxyalkanoic acid herbicides by Cupriavidus oxalaticus strain X32.</title>
        <authorList>
            <person name="Sheng X."/>
        </authorList>
    </citation>
    <scope>NUCLEOTIDE SEQUENCE [LARGE SCALE GENOMIC DNA]</scope>
    <source>
        <strain evidence="2 3">X32</strain>
        <plasmid evidence="2 3">unnamed3</plasmid>
    </source>
</reference>
<dbReference type="KEGG" id="cox:E0W60_34335"/>
<dbReference type="EMBL" id="CP038638">
    <property type="protein sequence ID" value="QBY56139.1"/>
    <property type="molecule type" value="Genomic_DNA"/>
</dbReference>
<name>A0A4P7LMS5_9BURK</name>
<dbReference type="Proteomes" id="UP000295294">
    <property type="component" value="Plasmid unnamed3"/>
</dbReference>
<feature type="region of interest" description="Disordered" evidence="1">
    <location>
        <begin position="107"/>
        <end position="212"/>
    </location>
</feature>
<evidence type="ECO:0000313" key="3">
    <source>
        <dbReference type="Proteomes" id="UP000295294"/>
    </source>
</evidence>
<dbReference type="OrthoDB" id="8970592at2"/>
<dbReference type="AlphaFoldDB" id="A0A4P7LMS5"/>
<geneLocation type="plasmid" evidence="2">
    <name>unnamed3</name>
</geneLocation>
<proteinExistence type="predicted"/>
<sequence>MASIKLNQLELDALSGLSHAAFRLYVAAIRPRMDFATGLVGKRVGISWQALREWMYVEARPGVKAVTHTESTVRRLVKQLVKHGLLREIGDRFRIAFACPLADRGSFAQKKADRGSTPPAEGGNANADKASGEIGETNETSRADTHLTTGIKNTPPTPPRRRRGRAEQPIDPSAPAVRKDDNPSDETPAGTQAASSSEERHESAESVGLNRLAETRPEAGFVWEAHLAWPVDLTQGQRANIARILHPVPEALRQVAMDEWRGRMALGDLGNPVGWLQGLVKRIEAPDFAAFYADEVRRKREAAAQVLVEQNARDAEFAAIVAKYGKGPYPKGVLATLTKMGKRALGVVNHGRG</sequence>
<organism evidence="2 3">
    <name type="scientific">Cupriavidus oxalaticus</name>
    <dbReference type="NCBI Taxonomy" id="96344"/>
    <lineage>
        <taxon>Bacteria</taxon>
        <taxon>Pseudomonadati</taxon>
        <taxon>Pseudomonadota</taxon>
        <taxon>Betaproteobacteria</taxon>
        <taxon>Burkholderiales</taxon>
        <taxon>Burkholderiaceae</taxon>
        <taxon>Cupriavidus</taxon>
    </lineage>
</organism>